<name>A0A0F9QNX4_9ZZZZ</name>
<dbReference type="SUPFAM" id="SSF52540">
    <property type="entry name" value="P-loop containing nucleoside triphosphate hydrolases"/>
    <property type="match status" value="1"/>
</dbReference>
<evidence type="ECO:0008006" key="2">
    <source>
        <dbReference type="Google" id="ProtNLM"/>
    </source>
</evidence>
<organism evidence="1">
    <name type="scientific">marine sediment metagenome</name>
    <dbReference type="NCBI Taxonomy" id="412755"/>
    <lineage>
        <taxon>unclassified sequences</taxon>
        <taxon>metagenomes</taxon>
        <taxon>ecological metagenomes</taxon>
    </lineage>
</organism>
<protein>
    <recommendedName>
        <fullName evidence="2">Sulfotransferase domain-containing protein</fullName>
    </recommendedName>
</protein>
<comment type="caution">
    <text evidence="1">The sequence shown here is derived from an EMBL/GenBank/DDBJ whole genome shotgun (WGS) entry which is preliminary data.</text>
</comment>
<evidence type="ECO:0000313" key="1">
    <source>
        <dbReference type="EMBL" id="KKN45880.1"/>
    </source>
</evidence>
<dbReference type="Gene3D" id="3.40.50.300">
    <property type="entry name" value="P-loop containing nucleotide triphosphate hydrolases"/>
    <property type="match status" value="1"/>
</dbReference>
<gene>
    <name evidence="1" type="ORF">LCGC14_0678750</name>
</gene>
<dbReference type="EMBL" id="LAZR01001361">
    <property type="protein sequence ID" value="KKN45880.1"/>
    <property type="molecule type" value="Genomic_DNA"/>
</dbReference>
<dbReference type="InterPro" id="IPR027417">
    <property type="entry name" value="P-loop_NTPase"/>
</dbReference>
<sequence>PGKDNTKGFFENKKIRKQVVKSYLRSNRFDPMGQINFPPLRHSIGPQDHHHSSFVLRQVNGILENEGYKEGPWLYKDAKLALMWTLWAATYRTAKWILVRRDEREITASCLKTGFMRVHNTEENWIGWIREYEKRFEPLKESCQVYELWHHDIVDGSFEPLEVAIKSCGLNWDEEKIKDFIIK</sequence>
<feature type="non-terminal residue" evidence="1">
    <location>
        <position position="1"/>
    </location>
</feature>
<proteinExistence type="predicted"/>
<dbReference type="AlphaFoldDB" id="A0A0F9QNX4"/>
<accession>A0A0F9QNX4</accession>
<reference evidence="1" key="1">
    <citation type="journal article" date="2015" name="Nature">
        <title>Complex archaea that bridge the gap between prokaryotes and eukaryotes.</title>
        <authorList>
            <person name="Spang A."/>
            <person name="Saw J.H."/>
            <person name="Jorgensen S.L."/>
            <person name="Zaremba-Niedzwiedzka K."/>
            <person name="Martijn J."/>
            <person name="Lind A.E."/>
            <person name="van Eijk R."/>
            <person name="Schleper C."/>
            <person name="Guy L."/>
            <person name="Ettema T.J."/>
        </authorList>
    </citation>
    <scope>NUCLEOTIDE SEQUENCE</scope>
</reference>